<protein>
    <submittedName>
        <fullName evidence="1">Uncharacterized protein</fullName>
    </submittedName>
</protein>
<accession>A0A843AA97</accession>
<comment type="caution">
    <text evidence="1">The sequence shown here is derived from an EMBL/GenBank/DDBJ whole genome shotgun (WGS) entry which is preliminary data.</text>
</comment>
<organism evidence="1 2">
    <name type="scientific">Fervidicoccus fontis</name>
    <dbReference type="NCBI Taxonomy" id="683846"/>
    <lineage>
        <taxon>Archaea</taxon>
        <taxon>Thermoproteota</taxon>
        <taxon>Thermoprotei</taxon>
        <taxon>Fervidicoccales</taxon>
        <taxon>Fervidicoccaceae</taxon>
        <taxon>Fervidicoccus</taxon>
    </lineage>
</organism>
<reference evidence="1" key="1">
    <citation type="submission" date="2020-10" db="EMBL/GenBank/DDBJ databases">
        <title>Fervidococcus fontis strain 3639Fd - the first crenarchaeon capable of growth on lipids.</title>
        <authorList>
            <person name="Kochetkova T.V."/>
            <person name="Elcheninov A.G."/>
            <person name="Toschakov S.V."/>
            <person name="Kublanov I.V."/>
        </authorList>
    </citation>
    <scope>NUCLEOTIDE SEQUENCE</scope>
    <source>
        <strain evidence="1">3639Fd</strain>
    </source>
</reference>
<dbReference type="EMBL" id="JADEZV010000001">
    <property type="protein sequence ID" value="MBE9390752.1"/>
    <property type="molecule type" value="Genomic_DNA"/>
</dbReference>
<sequence length="95" mass="9976">MGGESNGAPSTAGASTGGGHGWLESCLLCGRAAGLPHLLEMRSARTAPSGGSAWKKEMLSSCREEGRCERRRESYFSSLSSALIGKQLSTNLFLL</sequence>
<dbReference type="AlphaFoldDB" id="A0A843AA97"/>
<name>A0A843AA97_9CREN</name>
<dbReference type="Proteomes" id="UP000652307">
    <property type="component" value="Unassembled WGS sequence"/>
</dbReference>
<proteinExistence type="predicted"/>
<evidence type="ECO:0000313" key="2">
    <source>
        <dbReference type="Proteomes" id="UP000652307"/>
    </source>
</evidence>
<evidence type="ECO:0000313" key="1">
    <source>
        <dbReference type="EMBL" id="MBE9390752.1"/>
    </source>
</evidence>
<gene>
    <name evidence="1" type="ORF">IOK49_01455</name>
</gene>